<evidence type="ECO:0000313" key="1">
    <source>
        <dbReference type="EMBL" id="TCP67188.1"/>
    </source>
</evidence>
<protein>
    <submittedName>
        <fullName evidence="1">Uncharacterized protein</fullName>
    </submittedName>
</protein>
<name>A0A4R2RV28_9FIRM</name>
<dbReference type="EMBL" id="SLXT01000005">
    <property type="protein sequence ID" value="TCP67188.1"/>
    <property type="molecule type" value="Genomic_DNA"/>
</dbReference>
<keyword evidence="2" id="KW-1185">Reference proteome</keyword>
<comment type="caution">
    <text evidence="1">The sequence shown here is derived from an EMBL/GenBank/DDBJ whole genome shotgun (WGS) entry which is preliminary data.</text>
</comment>
<dbReference type="Proteomes" id="UP000294813">
    <property type="component" value="Unassembled WGS sequence"/>
</dbReference>
<proteinExistence type="predicted"/>
<sequence length="53" mass="5814">MVARSLERAFFYSLALFSNYSLWFGPRAGVYSFVGEILHIQLGSVRAGSLGGN</sequence>
<gene>
    <name evidence="1" type="ORF">EDD73_10583</name>
</gene>
<accession>A0A4R2RV28</accession>
<dbReference type="AlphaFoldDB" id="A0A4R2RV28"/>
<reference evidence="1 2" key="1">
    <citation type="submission" date="2019-03" db="EMBL/GenBank/DDBJ databases">
        <title>Genomic Encyclopedia of Type Strains, Phase IV (KMG-IV): sequencing the most valuable type-strain genomes for metagenomic binning, comparative biology and taxonomic classification.</title>
        <authorList>
            <person name="Goeker M."/>
        </authorList>
    </citation>
    <scope>NUCLEOTIDE SEQUENCE [LARGE SCALE GENOMIC DNA]</scope>
    <source>
        <strain evidence="1 2">DSM 11170</strain>
    </source>
</reference>
<evidence type="ECO:0000313" key="2">
    <source>
        <dbReference type="Proteomes" id="UP000294813"/>
    </source>
</evidence>
<organism evidence="1 2">
    <name type="scientific">Heliophilum fasciatum</name>
    <dbReference type="NCBI Taxonomy" id="35700"/>
    <lineage>
        <taxon>Bacteria</taxon>
        <taxon>Bacillati</taxon>
        <taxon>Bacillota</taxon>
        <taxon>Clostridia</taxon>
        <taxon>Eubacteriales</taxon>
        <taxon>Heliobacteriaceae</taxon>
        <taxon>Heliophilum</taxon>
    </lineage>
</organism>